<dbReference type="VEuPathDB" id="CryptoDB:Vbra_10674"/>
<feature type="signal peptide" evidence="2">
    <location>
        <begin position="1"/>
        <end position="19"/>
    </location>
</feature>
<evidence type="ECO:0008006" key="5">
    <source>
        <dbReference type="Google" id="ProtNLM"/>
    </source>
</evidence>
<keyword evidence="1" id="KW-0175">Coiled coil</keyword>
<accession>A0A0G4H5H3</accession>
<keyword evidence="4" id="KW-1185">Reference proteome</keyword>
<name>A0A0G4H5H3_VITBC</name>
<dbReference type="Proteomes" id="UP000041254">
    <property type="component" value="Unassembled WGS sequence"/>
</dbReference>
<keyword evidence="2" id="KW-0732">Signal</keyword>
<evidence type="ECO:0000256" key="1">
    <source>
        <dbReference type="SAM" id="Coils"/>
    </source>
</evidence>
<evidence type="ECO:0000256" key="2">
    <source>
        <dbReference type="SAM" id="SignalP"/>
    </source>
</evidence>
<organism evidence="3 4">
    <name type="scientific">Vitrella brassicaformis (strain CCMP3155)</name>
    <dbReference type="NCBI Taxonomy" id="1169540"/>
    <lineage>
        <taxon>Eukaryota</taxon>
        <taxon>Sar</taxon>
        <taxon>Alveolata</taxon>
        <taxon>Colpodellida</taxon>
        <taxon>Vitrellaceae</taxon>
        <taxon>Vitrella</taxon>
    </lineage>
</organism>
<evidence type="ECO:0000313" key="3">
    <source>
        <dbReference type="EMBL" id="CEM39045.1"/>
    </source>
</evidence>
<proteinExistence type="predicted"/>
<evidence type="ECO:0000313" key="4">
    <source>
        <dbReference type="Proteomes" id="UP000041254"/>
    </source>
</evidence>
<sequence>MSIIVRKMALLLILAICFAVHFAVVTSGASSSELALVQSQVAAAKKTMVAASKLNQVANQLNQEAQELHVAASEAIETPTPPCCRSLTVTVPPVREVPCTTHATSLAIHCLPISFPLLAV</sequence>
<feature type="chain" id="PRO_5005190945" description="Transmembrane protein" evidence="2">
    <location>
        <begin position="20"/>
        <end position="120"/>
    </location>
</feature>
<dbReference type="AlphaFoldDB" id="A0A0G4H5H3"/>
<dbReference type="InParanoid" id="A0A0G4H5H3"/>
<feature type="coiled-coil region" evidence="1">
    <location>
        <begin position="51"/>
        <end position="78"/>
    </location>
</feature>
<protein>
    <recommendedName>
        <fullName evidence="5">Transmembrane protein</fullName>
    </recommendedName>
</protein>
<gene>
    <name evidence="3" type="ORF">Vbra_10674</name>
</gene>
<reference evidence="3 4" key="1">
    <citation type="submission" date="2014-11" db="EMBL/GenBank/DDBJ databases">
        <authorList>
            <person name="Zhu J."/>
            <person name="Qi W."/>
            <person name="Song R."/>
        </authorList>
    </citation>
    <scope>NUCLEOTIDE SEQUENCE [LARGE SCALE GENOMIC DNA]</scope>
</reference>
<dbReference type="EMBL" id="CDMY01001019">
    <property type="protein sequence ID" value="CEM39045.1"/>
    <property type="molecule type" value="Genomic_DNA"/>
</dbReference>